<dbReference type="Gene3D" id="2.130.10.10">
    <property type="entry name" value="YVTN repeat-like/Quinoprotein amine dehydrogenase"/>
    <property type="match status" value="2"/>
</dbReference>
<organism evidence="1 2">
    <name type="scientific">Pyxidicoccus fallax</name>
    <dbReference type="NCBI Taxonomy" id="394095"/>
    <lineage>
        <taxon>Bacteria</taxon>
        <taxon>Pseudomonadati</taxon>
        <taxon>Myxococcota</taxon>
        <taxon>Myxococcia</taxon>
        <taxon>Myxococcales</taxon>
        <taxon>Cystobacterineae</taxon>
        <taxon>Myxococcaceae</taxon>
        <taxon>Pyxidicoccus</taxon>
    </lineage>
</organism>
<evidence type="ECO:0000313" key="1">
    <source>
        <dbReference type="EMBL" id="NMO18747.1"/>
    </source>
</evidence>
<dbReference type="AlphaFoldDB" id="A0A848LLP5"/>
<dbReference type="InterPro" id="IPR011044">
    <property type="entry name" value="Quino_amine_DH_bsu"/>
</dbReference>
<dbReference type="InterPro" id="IPR015943">
    <property type="entry name" value="WD40/YVTN_repeat-like_dom_sf"/>
</dbReference>
<dbReference type="EMBL" id="JABBJJ010000152">
    <property type="protein sequence ID" value="NMO18747.1"/>
    <property type="molecule type" value="Genomic_DNA"/>
</dbReference>
<reference evidence="1 2" key="1">
    <citation type="submission" date="2020-04" db="EMBL/GenBank/DDBJ databases">
        <title>Draft genome of Pyxidicoccus fallax type strain.</title>
        <authorList>
            <person name="Whitworth D.E."/>
        </authorList>
    </citation>
    <scope>NUCLEOTIDE SEQUENCE [LARGE SCALE GENOMIC DNA]</scope>
    <source>
        <strain evidence="1 2">DSM 14698</strain>
    </source>
</reference>
<evidence type="ECO:0000313" key="2">
    <source>
        <dbReference type="Proteomes" id="UP000518300"/>
    </source>
</evidence>
<comment type="caution">
    <text evidence="1">The sequence shown here is derived from an EMBL/GenBank/DDBJ whole genome shotgun (WGS) entry which is preliminary data.</text>
</comment>
<accession>A0A848LLP5</accession>
<dbReference type="RefSeq" id="WP_169348012.1">
    <property type="nucleotide sequence ID" value="NZ_JABBJJ010000152.1"/>
</dbReference>
<gene>
    <name evidence="1" type="ORF">HG543_28355</name>
</gene>
<keyword evidence="2" id="KW-1185">Reference proteome</keyword>
<protein>
    <submittedName>
        <fullName evidence="1">Uncharacterized protein</fullName>
    </submittedName>
</protein>
<dbReference type="SUPFAM" id="SSF50969">
    <property type="entry name" value="YVTN repeat-like/Quinoprotein amine dehydrogenase"/>
    <property type="match status" value="1"/>
</dbReference>
<name>A0A848LLP5_9BACT</name>
<sequence length="428" mass="46776">MSTPACGHAEPVAGRFCSHLMADDDAEHHVRFTGQGTEHDLLCADCADAGASAETLRTVCATCMRERLGRVFDSLGVIGGPEVLSRPTALRFEHREHTLPALAGTSLLALAPFVQQSRPSWLVVDASGGLLRIDLEGGALIRLGTLSAEDVQLSAPLALHVSPCGRFAAVVNVTGRRGVVMALASGAVTMRLDRGGYHEEHCVFSVAFFRDGSRTRVVHATAWNRLDVSDPATGELLTPRDLPPRERDKPAPPHYLDYFHCGLTVSPDGAWLVDDGWVWQPVGVLRSFSLRRWLHENVWESEDGPSLKELRACGYFWDAPRCFVGERILAAWGFGVDEEQMVDAVMLYDVESGKLLRWFAGPPRGALAFDGRFLFASAKGHGTSVWDLETGERLHQAPELLPTAWHPAARCFLTVLGDGVLRESRLLA</sequence>
<dbReference type="Proteomes" id="UP000518300">
    <property type="component" value="Unassembled WGS sequence"/>
</dbReference>
<proteinExistence type="predicted"/>